<gene>
    <name evidence="6" type="ORF">WJX75_003210</name>
</gene>
<dbReference type="PANTHER" id="PTHR11122:SF39">
    <property type="entry name" value="GLUCOSE-6-PHOSPHATE 1-EPIMERASE"/>
    <property type="match status" value="1"/>
</dbReference>
<dbReference type="EMBL" id="JALJOT010000003">
    <property type="protein sequence ID" value="KAK9916481.1"/>
    <property type="molecule type" value="Genomic_DNA"/>
</dbReference>
<dbReference type="SUPFAM" id="SSF74650">
    <property type="entry name" value="Galactose mutarotase-like"/>
    <property type="match status" value="1"/>
</dbReference>
<dbReference type="Gene3D" id="2.70.98.10">
    <property type="match status" value="1"/>
</dbReference>
<name>A0ABR2YXT2_9CHLO</name>
<accession>A0ABR2YXT2</accession>
<dbReference type="EC" id="5.1.3.15" evidence="3"/>
<organism evidence="6 7">
    <name type="scientific">Coccomyxa subellipsoidea</name>
    <dbReference type="NCBI Taxonomy" id="248742"/>
    <lineage>
        <taxon>Eukaryota</taxon>
        <taxon>Viridiplantae</taxon>
        <taxon>Chlorophyta</taxon>
        <taxon>core chlorophytes</taxon>
        <taxon>Trebouxiophyceae</taxon>
        <taxon>Trebouxiophyceae incertae sedis</taxon>
        <taxon>Coccomyxaceae</taxon>
        <taxon>Coccomyxa</taxon>
    </lineage>
</organism>
<evidence type="ECO:0000256" key="5">
    <source>
        <dbReference type="SAM" id="MobiDB-lite"/>
    </source>
</evidence>
<feature type="region of interest" description="Disordered" evidence="5">
    <location>
        <begin position="1"/>
        <end position="22"/>
    </location>
</feature>
<dbReference type="PANTHER" id="PTHR11122">
    <property type="entry name" value="APOSPORY-ASSOCIATED PROTEIN C-RELATED"/>
    <property type="match status" value="1"/>
</dbReference>
<dbReference type="InterPro" id="IPR008183">
    <property type="entry name" value="Aldose_1/G6P_1-epimerase"/>
</dbReference>
<dbReference type="Proteomes" id="UP001491310">
    <property type="component" value="Unassembled WGS sequence"/>
</dbReference>
<dbReference type="InterPro" id="IPR025532">
    <property type="entry name" value="G6P_1-epimerase"/>
</dbReference>
<comment type="catalytic activity">
    <reaction evidence="1">
        <text>alpha-D-glucose 6-phosphate = beta-D-glucose 6-phosphate</text>
        <dbReference type="Rhea" id="RHEA:16249"/>
        <dbReference type="ChEBI" id="CHEBI:58225"/>
        <dbReference type="ChEBI" id="CHEBI:58247"/>
        <dbReference type="EC" id="5.1.3.15"/>
    </reaction>
</comment>
<dbReference type="InterPro" id="IPR014718">
    <property type="entry name" value="GH-type_carb-bd"/>
</dbReference>
<dbReference type="Pfam" id="PF01263">
    <property type="entry name" value="Aldose_epim"/>
    <property type="match status" value="1"/>
</dbReference>
<reference evidence="6 7" key="1">
    <citation type="journal article" date="2024" name="Nat. Commun.">
        <title>Phylogenomics reveals the evolutionary origins of lichenization in chlorophyte algae.</title>
        <authorList>
            <person name="Puginier C."/>
            <person name="Libourel C."/>
            <person name="Otte J."/>
            <person name="Skaloud P."/>
            <person name="Haon M."/>
            <person name="Grisel S."/>
            <person name="Petersen M."/>
            <person name="Berrin J.G."/>
            <person name="Delaux P.M."/>
            <person name="Dal Grande F."/>
            <person name="Keller J."/>
        </authorList>
    </citation>
    <scope>NUCLEOTIDE SEQUENCE [LARGE SCALE GENOMIC DNA]</scope>
    <source>
        <strain evidence="6 7">SAG 216-7</strain>
    </source>
</reference>
<protein>
    <recommendedName>
        <fullName evidence="3">glucose-6-phosphate 1-epimerase</fullName>
        <ecNumber evidence="3">5.1.3.15</ecNumber>
    </recommendedName>
</protein>
<keyword evidence="7" id="KW-1185">Reference proteome</keyword>
<evidence type="ECO:0000313" key="6">
    <source>
        <dbReference type="EMBL" id="KAK9916481.1"/>
    </source>
</evidence>
<dbReference type="InterPro" id="IPR011013">
    <property type="entry name" value="Gal_mutarotase_sf_dom"/>
</dbReference>
<evidence type="ECO:0000313" key="7">
    <source>
        <dbReference type="Proteomes" id="UP001491310"/>
    </source>
</evidence>
<proteinExistence type="inferred from homology"/>
<dbReference type="CDD" id="cd09020">
    <property type="entry name" value="D-hex-6-P-epi_like"/>
    <property type="match status" value="1"/>
</dbReference>
<comment type="caution">
    <text evidence="6">The sequence shown here is derived from an EMBL/GenBank/DDBJ whole genome shotgun (WGS) entry which is preliminary data.</text>
</comment>
<evidence type="ECO:0000256" key="3">
    <source>
        <dbReference type="ARBA" id="ARBA00012083"/>
    </source>
</evidence>
<evidence type="ECO:0000256" key="1">
    <source>
        <dbReference type="ARBA" id="ARBA00001096"/>
    </source>
</evidence>
<sequence>MFAPSAASRLGHLTPLPHSSPRALHGVVQHASRAELRCSWKKTMPRRRHQYPRLSASAVATELAETQEKFGIADHVEITEGEGGLPKVVLRHSCGSKAEVYLYGAVVTSWTQPSGDEVLYVRPDAKFDKSKPISGGIPHCFPQFGPGPAMQQHGFARNLDWSISATSADLQPDERDPSVELTLTDNDYTRKMWPYAFKAVYTVTLHEEQLRTDLRVINTGDQPFDFTAAMHTYIEVLDIEVATVRGLQGLTFLNKVPNPEEPETKEEDREVVSFPGPVDSVYLKAKDYVELDVGTGAAVAISSSGWEDVVVWSPWTAMPDCYKKFCCVENAKFGTPATVQPGDSWRGTQDFAVIDLE</sequence>
<evidence type="ECO:0000256" key="2">
    <source>
        <dbReference type="ARBA" id="ARBA00005866"/>
    </source>
</evidence>
<comment type="similarity">
    <text evidence="2">Belongs to the glucose-6-phosphate 1-epimerase family.</text>
</comment>
<evidence type="ECO:0000256" key="4">
    <source>
        <dbReference type="ARBA" id="ARBA00023235"/>
    </source>
</evidence>
<keyword evidence="4" id="KW-0413">Isomerase</keyword>